<evidence type="ECO:0000313" key="12">
    <source>
        <dbReference type="EMBL" id="QQG45293.1"/>
    </source>
</evidence>
<dbReference type="EMBL" id="CP066690">
    <property type="protein sequence ID" value="QQG45293.1"/>
    <property type="molecule type" value="Genomic_DNA"/>
</dbReference>
<dbReference type="InterPro" id="IPR036565">
    <property type="entry name" value="Mur-like_cat_sf"/>
</dbReference>
<dbReference type="NCBIfam" id="TIGR01087">
    <property type="entry name" value="murD"/>
    <property type="match status" value="1"/>
</dbReference>
<keyword evidence="7 8" id="KW-0133">Cell shape</keyword>
<keyword evidence="7 8" id="KW-0131">Cell cycle</keyword>
<dbReference type="SUPFAM" id="SSF51984">
    <property type="entry name" value="MurCD N-terminal domain"/>
    <property type="match status" value="1"/>
</dbReference>
<comment type="subcellular location">
    <subcellularLocation>
        <location evidence="1 7 8">Cytoplasm</location>
    </subcellularLocation>
</comment>
<evidence type="ECO:0000256" key="3">
    <source>
        <dbReference type="ARBA" id="ARBA00022490"/>
    </source>
</evidence>
<evidence type="ECO:0000256" key="6">
    <source>
        <dbReference type="ARBA" id="ARBA00022840"/>
    </source>
</evidence>
<dbReference type="AlphaFoldDB" id="A0A7T5RJG7"/>
<feature type="domain" description="Mur ligase central" evidence="11">
    <location>
        <begin position="164"/>
        <end position="289"/>
    </location>
</feature>
<evidence type="ECO:0000256" key="7">
    <source>
        <dbReference type="HAMAP-Rule" id="MF_00639"/>
    </source>
</evidence>
<dbReference type="GO" id="GO:0008764">
    <property type="term" value="F:UDP-N-acetylmuramoylalanine-D-glutamate ligase activity"/>
    <property type="evidence" value="ECO:0007669"/>
    <property type="project" value="UniProtKB-UniRule"/>
</dbReference>
<keyword evidence="3 7" id="KW-0963">Cytoplasm</keyword>
<keyword evidence="7 8" id="KW-0132">Cell division</keyword>
<evidence type="ECO:0000256" key="9">
    <source>
        <dbReference type="SAM" id="MobiDB-lite"/>
    </source>
</evidence>
<comment type="similarity">
    <text evidence="7">Belongs to the MurCDEF family.</text>
</comment>
<dbReference type="GO" id="GO:0005524">
    <property type="term" value="F:ATP binding"/>
    <property type="evidence" value="ECO:0007669"/>
    <property type="project" value="UniProtKB-UniRule"/>
</dbReference>
<keyword evidence="6 7" id="KW-0067">ATP-binding</keyword>
<reference evidence="12 13" key="1">
    <citation type="submission" date="2020-07" db="EMBL/GenBank/DDBJ databases">
        <title>Huge and variable diversity of episymbiotic CPR bacteria and DPANN archaea in groundwater ecosystems.</title>
        <authorList>
            <person name="He C.Y."/>
            <person name="Keren R."/>
            <person name="Whittaker M."/>
            <person name="Farag I.F."/>
            <person name="Doudna J."/>
            <person name="Cate J.H.D."/>
            <person name="Banfield J.F."/>
        </authorList>
    </citation>
    <scope>NUCLEOTIDE SEQUENCE [LARGE SCALE GENOMIC DNA]</scope>
    <source>
        <strain evidence="12">NC_groundwater_541_Ag_S-0.1um_46_50</strain>
    </source>
</reference>
<evidence type="ECO:0000256" key="5">
    <source>
        <dbReference type="ARBA" id="ARBA00022741"/>
    </source>
</evidence>
<dbReference type="PANTHER" id="PTHR43692">
    <property type="entry name" value="UDP-N-ACETYLMURAMOYLALANINE--D-GLUTAMATE LIGASE"/>
    <property type="match status" value="1"/>
</dbReference>
<evidence type="ECO:0000259" key="11">
    <source>
        <dbReference type="Pfam" id="PF08245"/>
    </source>
</evidence>
<dbReference type="Gene3D" id="3.90.190.20">
    <property type="entry name" value="Mur ligase, C-terminal domain"/>
    <property type="match status" value="1"/>
</dbReference>
<dbReference type="InterPro" id="IPR004101">
    <property type="entry name" value="Mur_ligase_C"/>
</dbReference>
<dbReference type="Proteomes" id="UP000595618">
    <property type="component" value="Chromosome"/>
</dbReference>
<comment type="catalytic activity">
    <reaction evidence="7 8">
        <text>UDP-N-acetyl-alpha-D-muramoyl-L-alanine + D-glutamate + ATP = UDP-N-acetyl-alpha-D-muramoyl-L-alanyl-D-glutamate + ADP + phosphate + H(+)</text>
        <dbReference type="Rhea" id="RHEA:16429"/>
        <dbReference type="ChEBI" id="CHEBI:15378"/>
        <dbReference type="ChEBI" id="CHEBI:29986"/>
        <dbReference type="ChEBI" id="CHEBI:30616"/>
        <dbReference type="ChEBI" id="CHEBI:43474"/>
        <dbReference type="ChEBI" id="CHEBI:83898"/>
        <dbReference type="ChEBI" id="CHEBI:83900"/>
        <dbReference type="ChEBI" id="CHEBI:456216"/>
        <dbReference type="EC" id="6.3.2.9"/>
    </reaction>
</comment>
<dbReference type="SUPFAM" id="SSF53623">
    <property type="entry name" value="MurD-like peptide ligases, catalytic domain"/>
    <property type="match status" value="1"/>
</dbReference>
<feature type="region of interest" description="Disordered" evidence="9">
    <location>
        <begin position="1"/>
        <end position="39"/>
    </location>
</feature>
<dbReference type="Pfam" id="PF02875">
    <property type="entry name" value="Mur_ligase_C"/>
    <property type="match status" value="1"/>
</dbReference>
<feature type="compositionally biased region" description="Polar residues" evidence="9">
    <location>
        <begin position="1"/>
        <end position="11"/>
    </location>
</feature>
<organism evidence="12 13">
    <name type="scientific">Candidatus Sungiibacteriota bacterium</name>
    <dbReference type="NCBI Taxonomy" id="2750080"/>
    <lineage>
        <taxon>Bacteria</taxon>
        <taxon>Candidatus Sungiibacteriota</taxon>
    </lineage>
</organism>
<dbReference type="GO" id="GO:0071555">
    <property type="term" value="P:cell wall organization"/>
    <property type="evidence" value="ECO:0007669"/>
    <property type="project" value="UniProtKB-KW"/>
</dbReference>
<dbReference type="Gene3D" id="3.40.1190.10">
    <property type="entry name" value="Mur-like, catalytic domain"/>
    <property type="match status" value="1"/>
</dbReference>
<keyword evidence="7 8" id="KW-0961">Cell wall biogenesis/degradation</keyword>
<proteinExistence type="inferred from homology"/>
<dbReference type="SUPFAM" id="SSF53244">
    <property type="entry name" value="MurD-like peptide ligases, peptide-binding domain"/>
    <property type="match status" value="1"/>
</dbReference>
<feature type="binding site" evidence="7">
    <location>
        <begin position="166"/>
        <end position="172"/>
    </location>
    <ligand>
        <name>ATP</name>
        <dbReference type="ChEBI" id="CHEBI:30616"/>
    </ligand>
</feature>
<evidence type="ECO:0000256" key="2">
    <source>
        <dbReference type="ARBA" id="ARBA00004752"/>
    </source>
</evidence>
<accession>A0A7T5RJG7</accession>
<evidence type="ECO:0000259" key="10">
    <source>
        <dbReference type="Pfam" id="PF02875"/>
    </source>
</evidence>
<protein>
    <recommendedName>
        <fullName evidence="7 8">UDP-N-acetylmuramoylalanine--D-glutamate ligase</fullName>
        <ecNumber evidence="7 8">6.3.2.9</ecNumber>
    </recommendedName>
    <alternativeName>
        <fullName evidence="7">D-glutamic acid-adding enzyme</fullName>
    </alternativeName>
    <alternativeName>
        <fullName evidence="7">UDP-N-acetylmuramoyl-L-alanyl-D-glutamate synthetase</fullName>
    </alternativeName>
</protein>
<dbReference type="GO" id="GO:0005737">
    <property type="term" value="C:cytoplasm"/>
    <property type="evidence" value="ECO:0007669"/>
    <property type="project" value="UniProtKB-SubCell"/>
</dbReference>
<dbReference type="Pfam" id="PF08245">
    <property type="entry name" value="Mur_ligase_M"/>
    <property type="match status" value="1"/>
</dbReference>
<sequence length="497" mass="55613">MSESKFTNFKNKSPHLPSGVLDPAGRISTTPIHPRSKGSLTSQAAGILGRWGDKRVLVMGLGLHDGGVGTVKFLARAGAQVTVTDLRPRRILTPALDKLRGLKNVRYILGKHRKKDFIGHDLIVKNPGVQPNSPYLKLAKKHRIPITSDMGLFFGACPAKIIGITGTRGKSTTAHLIWKFLKTGFARVYLGGNIRKSVLDFLPHLKRNDLVVLELSSFQLKDLARQKKSPHIAVLTNIFRDHLNWHRGFRDYLQSKSIIFKFQGKKDYLFANTKDKIVRGLAKSAHSHVVFPRLPKHLRLIVDKKLGSQFRESTALAIAVARHFKISPSRIEKILRSFRGLPGRQKHIGRVKGINFINDTTSTIPEAAMAAIKRFRMRAPRPRKLILIAGGSDKKLDFHGLAAMIKKNADIVIFLPGTATDKIVQLIKVKTWHQGLTPMEAKSMSDAVRKAYRLAQYGDYIVLSPGAASFGLFLNEFDRGDQFVKEVQKLKHDGKRR</sequence>
<dbReference type="GO" id="GO:0008360">
    <property type="term" value="P:regulation of cell shape"/>
    <property type="evidence" value="ECO:0007669"/>
    <property type="project" value="UniProtKB-KW"/>
</dbReference>
<dbReference type="Pfam" id="PF21799">
    <property type="entry name" value="MurD-like_N"/>
    <property type="match status" value="1"/>
</dbReference>
<dbReference type="PANTHER" id="PTHR43692:SF1">
    <property type="entry name" value="UDP-N-ACETYLMURAMOYLALANINE--D-GLUTAMATE LIGASE"/>
    <property type="match status" value="1"/>
</dbReference>
<gene>
    <name evidence="7 12" type="primary">murD</name>
    <name evidence="12" type="ORF">HYW89_04840</name>
</gene>
<keyword evidence="4 7" id="KW-0436">Ligase</keyword>
<dbReference type="InterPro" id="IPR036615">
    <property type="entry name" value="Mur_ligase_C_dom_sf"/>
</dbReference>
<evidence type="ECO:0000256" key="1">
    <source>
        <dbReference type="ARBA" id="ARBA00004496"/>
    </source>
</evidence>
<dbReference type="HAMAP" id="MF_00639">
    <property type="entry name" value="MurD"/>
    <property type="match status" value="1"/>
</dbReference>
<dbReference type="InterPro" id="IPR005762">
    <property type="entry name" value="MurD"/>
</dbReference>
<comment type="function">
    <text evidence="7 8">Cell wall formation. Catalyzes the addition of glutamate to the nucleotide precursor UDP-N-acetylmuramoyl-L-alanine (UMA).</text>
</comment>
<evidence type="ECO:0000256" key="8">
    <source>
        <dbReference type="RuleBase" id="RU003664"/>
    </source>
</evidence>
<dbReference type="EC" id="6.3.2.9" evidence="7 8"/>
<dbReference type="Gene3D" id="3.40.50.720">
    <property type="entry name" value="NAD(P)-binding Rossmann-like Domain"/>
    <property type="match status" value="1"/>
</dbReference>
<feature type="domain" description="Mur ligase C-terminal" evidence="10">
    <location>
        <begin position="343"/>
        <end position="465"/>
    </location>
</feature>
<dbReference type="InterPro" id="IPR013221">
    <property type="entry name" value="Mur_ligase_cen"/>
</dbReference>
<dbReference type="GO" id="GO:0009252">
    <property type="term" value="P:peptidoglycan biosynthetic process"/>
    <property type="evidence" value="ECO:0007669"/>
    <property type="project" value="UniProtKB-UniRule"/>
</dbReference>
<evidence type="ECO:0000313" key="13">
    <source>
        <dbReference type="Proteomes" id="UP000595618"/>
    </source>
</evidence>
<name>A0A7T5RJG7_9BACT</name>
<keyword evidence="7 8" id="KW-0573">Peptidoglycan synthesis</keyword>
<evidence type="ECO:0000256" key="4">
    <source>
        <dbReference type="ARBA" id="ARBA00022598"/>
    </source>
</evidence>
<dbReference type="GO" id="GO:0051301">
    <property type="term" value="P:cell division"/>
    <property type="evidence" value="ECO:0007669"/>
    <property type="project" value="UniProtKB-KW"/>
</dbReference>
<dbReference type="UniPathway" id="UPA00219"/>
<comment type="pathway">
    <text evidence="2 7 8">Cell wall biogenesis; peptidoglycan biosynthesis.</text>
</comment>
<keyword evidence="5 7" id="KW-0547">Nucleotide-binding</keyword>